<evidence type="ECO:0000313" key="11">
    <source>
        <dbReference type="Proteomes" id="UP000664521"/>
    </source>
</evidence>
<protein>
    <recommendedName>
        <fullName evidence="12">Cytochrome P450</fullName>
    </recommendedName>
</protein>
<keyword evidence="5 7" id="KW-0408">Iron</keyword>
<keyword evidence="6 8" id="KW-0503">Monooxygenase</keyword>
<keyword evidence="9" id="KW-0472">Membrane</keyword>
<dbReference type="PRINTS" id="PR00463">
    <property type="entry name" value="EP450I"/>
</dbReference>
<gene>
    <name evidence="10" type="ORF">HETSPECPRED_009991</name>
</gene>
<dbReference type="PANTHER" id="PTHR24305:SF157">
    <property type="entry name" value="N-ACETYLTRYPTOPHAN 6-HYDROXYLASE IVOC-RELATED"/>
    <property type="match status" value="1"/>
</dbReference>
<comment type="similarity">
    <text evidence="2 8">Belongs to the cytochrome P450 family.</text>
</comment>
<organism evidence="10 11">
    <name type="scientific">Heterodermia speciosa</name>
    <dbReference type="NCBI Taxonomy" id="116794"/>
    <lineage>
        <taxon>Eukaryota</taxon>
        <taxon>Fungi</taxon>
        <taxon>Dikarya</taxon>
        <taxon>Ascomycota</taxon>
        <taxon>Pezizomycotina</taxon>
        <taxon>Lecanoromycetes</taxon>
        <taxon>OSLEUM clade</taxon>
        <taxon>Lecanoromycetidae</taxon>
        <taxon>Caliciales</taxon>
        <taxon>Physciaceae</taxon>
        <taxon>Heterodermia</taxon>
    </lineage>
</organism>
<name>A0A8H3G7M5_9LECA</name>
<dbReference type="AlphaFoldDB" id="A0A8H3G7M5"/>
<keyword evidence="9" id="KW-1133">Transmembrane helix</keyword>
<evidence type="ECO:0000256" key="1">
    <source>
        <dbReference type="ARBA" id="ARBA00001971"/>
    </source>
</evidence>
<dbReference type="InterPro" id="IPR001128">
    <property type="entry name" value="Cyt_P450"/>
</dbReference>
<dbReference type="PANTHER" id="PTHR24305">
    <property type="entry name" value="CYTOCHROME P450"/>
    <property type="match status" value="1"/>
</dbReference>
<dbReference type="InterPro" id="IPR036396">
    <property type="entry name" value="Cyt_P450_sf"/>
</dbReference>
<keyword evidence="4 8" id="KW-0560">Oxidoreductase</keyword>
<evidence type="ECO:0008006" key="12">
    <source>
        <dbReference type="Google" id="ProtNLM"/>
    </source>
</evidence>
<evidence type="ECO:0000256" key="7">
    <source>
        <dbReference type="PIRSR" id="PIRSR602401-1"/>
    </source>
</evidence>
<comment type="caution">
    <text evidence="10">The sequence shown here is derived from an EMBL/GenBank/DDBJ whole genome shotgun (WGS) entry which is preliminary data.</text>
</comment>
<reference evidence="10" key="1">
    <citation type="submission" date="2021-03" db="EMBL/GenBank/DDBJ databases">
        <authorList>
            <person name="Tagirdzhanova G."/>
        </authorList>
    </citation>
    <scope>NUCLEOTIDE SEQUENCE</scope>
</reference>
<dbReference type="Proteomes" id="UP000664521">
    <property type="component" value="Unassembled WGS sequence"/>
</dbReference>
<sequence>MSADDIPLLDLSASLANGLKVLTFGFAIYTLYGGIWRLYLSPVAHIPGPRFAALSFWNEFYYDVVLGGKYTWKLLDYHEKYGPVIRINPYEVHIHDPEFYDELYVGSSKAKTDKWYWSMRMFGQQDVSAFDTLDHDKHRQRREPWNPFFSKQSVTRLQPSLIQAVVDKLCTRLAEYQSAGKPAVMTHAFACVTTDIISEYSFPQGYNLLDKPEFDSQHYEAWMSLSRVSHALKQFGWLYPVLDAMPMWVTKYTSPEMYLVLQTQKVLLQQSIAISKQRDNPQYKESGRPSMIQAFMDSPSLPESEKRPERIKGEAQIAIGAGTLTTTHALKAATYHVLANPAIHAQLMTELENHIPDPTSPPNLRQLEQMPYLTCIMHETFRVFYGNSHRLQRIFRTAIRYQNIVIPPGTPISMSTVHVHDNPRAFPDPYTFDPSRWQGPSPPYKYIVPFGRGSRQCVGMELAKAEFLTTLANVFRRFGREMVLHETVRERDIDTVYDVFNPLPSRESNGLMVMIKPKEGEE</sequence>
<dbReference type="OrthoDB" id="3945418at2759"/>
<dbReference type="GO" id="GO:0004497">
    <property type="term" value="F:monooxygenase activity"/>
    <property type="evidence" value="ECO:0007669"/>
    <property type="project" value="UniProtKB-KW"/>
</dbReference>
<dbReference type="GO" id="GO:0020037">
    <property type="term" value="F:heme binding"/>
    <property type="evidence" value="ECO:0007669"/>
    <property type="project" value="InterPro"/>
</dbReference>
<dbReference type="InterPro" id="IPR017972">
    <property type="entry name" value="Cyt_P450_CS"/>
</dbReference>
<evidence type="ECO:0000256" key="4">
    <source>
        <dbReference type="ARBA" id="ARBA00023002"/>
    </source>
</evidence>
<evidence type="ECO:0000256" key="8">
    <source>
        <dbReference type="RuleBase" id="RU000461"/>
    </source>
</evidence>
<accession>A0A8H3G7M5</accession>
<dbReference type="Pfam" id="PF00067">
    <property type="entry name" value="p450"/>
    <property type="match status" value="1"/>
</dbReference>
<evidence type="ECO:0000256" key="5">
    <source>
        <dbReference type="ARBA" id="ARBA00023004"/>
    </source>
</evidence>
<evidence type="ECO:0000256" key="2">
    <source>
        <dbReference type="ARBA" id="ARBA00010617"/>
    </source>
</evidence>
<dbReference type="EMBL" id="CAJPDS010000088">
    <property type="protein sequence ID" value="CAF9936047.1"/>
    <property type="molecule type" value="Genomic_DNA"/>
</dbReference>
<evidence type="ECO:0000256" key="9">
    <source>
        <dbReference type="SAM" id="Phobius"/>
    </source>
</evidence>
<comment type="cofactor">
    <cofactor evidence="1 7">
        <name>heme</name>
        <dbReference type="ChEBI" id="CHEBI:30413"/>
    </cofactor>
</comment>
<dbReference type="CDD" id="cd11062">
    <property type="entry name" value="CYP58-like"/>
    <property type="match status" value="1"/>
</dbReference>
<proteinExistence type="inferred from homology"/>
<dbReference type="InterPro" id="IPR050121">
    <property type="entry name" value="Cytochrome_P450_monoxygenase"/>
</dbReference>
<dbReference type="Gene3D" id="1.10.630.10">
    <property type="entry name" value="Cytochrome P450"/>
    <property type="match status" value="1"/>
</dbReference>
<dbReference type="InterPro" id="IPR002401">
    <property type="entry name" value="Cyt_P450_E_grp-I"/>
</dbReference>
<evidence type="ECO:0000256" key="6">
    <source>
        <dbReference type="ARBA" id="ARBA00023033"/>
    </source>
</evidence>
<dbReference type="SUPFAM" id="SSF48264">
    <property type="entry name" value="Cytochrome P450"/>
    <property type="match status" value="1"/>
</dbReference>
<keyword evidence="9" id="KW-0812">Transmembrane</keyword>
<keyword evidence="11" id="KW-1185">Reference proteome</keyword>
<keyword evidence="3 7" id="KW-0479">Metal-binding</keyword>
<evidence type="ECO:0000313" key="10">
    <source>
        <dbReference type="EMBL" id="CAF9936047.1"/>
    </source>
</evidence>
<evidence type="ECO:0000256" key="3">
    <source>
        <dbReference type="ARBA" id="ARBA00022723"/>
    </source>
</evidence>
<feature type="binding site" description="axial binding residue" evidence="7">
    <location>
        <position position="457"/>
    </location>
    <ligand>
        <name>heme</name>
        <dbReference type="ChEBI" id="CHEBI:30413"/>
    </ligand>
    <ligandPart>
        <name>Fe</name>
        <dbReference type="ChEBI" id="CHEBI:18248"/>
    </ligandPart>
</feature>
<dbReference type="PROSITE" id="PS00086">
    <property type="entry name" value="CYTOCHROME_P450"/>
    <property type="match status" value="1"/>
</dbReference>
<keyword evidence="7 8" id="KW-0349">Heme</keyword>
<feature type="transmembrane region" description="Helical" evidence="9">
    <location>
        <begin position="21"/>
        <end position="40"/>
    </location>
</feature>
<dbReference type="GO" id="GO:0005506">
    <property type="term" value="F:iron ion binding"/>
    <property type="evidence" value="ECO:0007669"/>
    <property type="project" value="InterPro"/>
</dbReference>
<dbReference type="GO" id="GO:0016705">
    <property type="term" value="F:oxidoreductase activity, acting on paired donors, with incorporation or reduction of molecular oxygen"/>
    <property type="evidence" value="ECO:0007669"/>
    <property type="project" value="InterPro"/>
</dbReference>